<evidence type="ECO:0000256" key="3">
    <source>
        <dbReference type="PROSITE-ProRule" id="PRU00221"/>
    </source>
</evidence>
<dbReference type="SUPFAM" id="SSF50998">
    <property type="entry name" value="Quinoprotein alcohol dehydrogenase-like"/>
    <property type="match status" value="1"/>
</dbReference>
<evidence type="ECO:0000256" key="2">
    <source>
        <dbReference type="ARBA" id="ARBA00022737"/>
    </source>
</evidence>
<dbReference type="PROSITE" id="PS50294">
    <property type="entry name" value="WD_REPEATS_REGION"/>
    <property type="match status" value="1"/>
</dbReference>
<dbReference type="PANTHER" id="PTHR19848:SF8">
    <property type="entry name" value="F-BOX AND WD REPEAT DOMAIN CONTAINING 7"/>
    <property type="match status" value="1"/>
</dbReference>
<dbReference type="InterPro" id="IPR011047">
    <property type="entry name" value="Quinoprotein_ADH-like_sf"/>
</dbReference>
<feature type="repeat" description="WD" evidence="3">
    <location>
        <begin position="506"/>
        <end position="547"/>
    </location>
</feature>
<sequence length="649" mass="70201">MRSETMADVPDLLDPAVLERAAAEGSLARLVADWTARVAAGDELRRVVLAALRLDLALIVREPELLFPCLYNRVYWHASAEAAAFYGEGIDVGAPLRGWAERWRAARGRRGPWARSLRPPEFPLLGPLREEYRGALGQGAPAFSRDGQVVGCAGATASAWERATGRALPSELAAQRLGDGGPELEVRFDSGAWGWARVRERGREKWLVEVDVDGDSKFDCALRLADGTAVIVAGWCADYDGSIARIDLPGAKVRWRVQLGGQIHALACDRAGALVAASDGAAVHLLDGTSGATLASAPLSAHALGLAADGSTLVTRHEDVLRVWDVAGLRRGRPVRLRGTHDGWIDAAFSPDGQRLITGTLLCDGRDGRLVARLDLDGPGCLEGGPPEDGRRLADDRFVEMAPMRGVAIWDARDGRRQRVDAGRRYGHTHEIVLSPDTRWYVHGRRRGAEPTEMRLCAVDDGSVRAELGSIERDCVVFTPDSQRVLVAAGEAVTVWRVPTGTREATLRHPAAVTGVGVARDGSCAVTGARDGVLRVWDLARRELRGSRPLAAEDPLQRSWSGRGEETGAWRATPEALARLEGWLGFSYARHASTPRRRDGLTDILEAGRVRVRVPAQARLEAAPDGSRWASRVDHFVIEDEPLAAAAET</sequence>
<evidence type="ECO:0000313" key="5">
    <source>
        <dbReference type="Proteomes" id="UP000199400"/>
    </source>
</evidence>
<dbReference type="Gene3D" id="2.130.10.10">
    <property type="entry name" value="YVTN repeat-like/Quinoprotein amine dehydrogenase"/>
    <property type="match status" value="2"/>
</dbReference>
<dbReference type="PANTHER" id="PTHR19848">
    <property type="entry name" value="WD40 REPEAT PROTEIN"/>
    <property type="match status" value="1"/>
</dbReference>
<dbReference type="EMBL" id="FOMX01000006">
    <property type="protein sequence ID" value="SFD92740.1"/>
    <property type="molecule type" value="Genomic_DNA"/>
</dbReference>
<reference evidence="5" key="1">
    <citation type="submission" date="2016-10" db="EMBL/GenBank/DDBJ databases">
        <authorList>
            <person name="Varghese N."/>
            <person name="Submissions S."/>
        </authorList>
    </citation>
    <scope>NUCLEOTIDE SEQUENCE [LARGE SCALE GENOMIC DNA]</scope>
    <source>
        <strain evidence="5">ATCC 25963</strain>
    </source>
</reference>
<keyword evidence="1 3" id="KW-0853">WD repeat</keyword>
<protein>
    <submittedName>
        <fullName evidence="4">WD40 repeat</fullName>
    </submittedName>
</protein>
<name>A0A1I1WI14_9BACT</name>
<dbReference type="InterPro" id="IPR019775">
    <property type="entry name" value="WD40_repeat_CS"/>
</dbReference>
<keyword evidence="5" id="KW-1185">Reference proteome</keyword>
<gene>
    <name evidence="4" type="ORF">SAMN02745121_02245</name>
</gene>
<evidence type="ECO:0000256" key="1">
    <source>
        <dbReference type="ARBA" id="ARBA00022574"/>
    </source>
</evidence>
<evidence type="ECO:0000313" key="4">
    <source>
        <dbReference type="EMBL" id="SFD92740.1"/>
    </source>
</evidence>
<dbReference type="SMART" id="SM00320">
    <property type="entry name" value="WD40"/>
    <property type="match status" value="2"/>
</dbReference>
<dbReference type="Pfam" id="PF00400">
    <property type="entry name" value="WD40"/>
    <property type="match status" value="2"/>
</dbReference>
<organism evidence="4 5">
    <name type="scientific">Nannocystis exedens</name>
    <dbReference type="NCBI Taxonomy" id="54"/>
    <lineage>
        <taxon>Bacteria</taxon>
        <taxon>Pseudomonadati</taxon>
        <taxon>Myxococcota</taxon>
        <taxon>Polyangia</taxon>
        <taxon>Nannocystales</taxon>
        <taxon>Nannocystaceae</taxon>
        <taxon>Nannocystis</taxon>
    </lineage>
</organism>
<dbReference type="STRING" id="54.SAMN02745121_02245"/>
<accession>A0A1I1WI14</accession>
<dbReference type="AlphaFoldDB" id="A0A1I1WI14"/>
<dbReference type="InterPro" id="IPR015943">
    <property type="entry name" value="WD40/YVTN_repeat-like_dom_sf"/>
</dbReference>
<dbReference type="PROSITE" id="PS50082">
    <property type="entry name" value="WD_REPEATS_2"/>
    <property type="match status" value="1"/>
</dbReference>
<dbReference type="Proteomes" id="UP000199400">
    <property type="component" value="Unassembled WGS sequence"/>
</dbReference>
<keyword evidence="2" id="KW-0677">Repeat</keyword>
<dbReference type="OrthoDB" id="1030757at2"/>
<dbReference type="PROSITE" id="PS00678">
    <property type="entry name" value="WD_REPEATS_1"/>
    <property type="match status" value="1"/>
</dbReference>
<dbReference type="InterPro" id="IPR001680">
    <property type="entry name" value="WD40_rpt"/>
</dbReference>
<proteinExistence type="predicted"/>